<dbReference type="GO" id="GO:0016787">
    <property type="term" value="F:hydrolase activity"/>
    <property type="evidence" value="ECO:0007669"/>
    <property type="project" value="InterPro"/>
</dbReference>
<feature type="chain" id="PRO_5030772776" description="Dienelactone hydrolase domain-containing protein" evidence="1">
    <location>
        <begin position="24"/>
        <end position="603"/>
    </location>
</feature>
<feature type="domain" description="Dienelactone hydrolase" evidence="2">
    <location>
        <begin position="55"/>
        <end position="254"/>
    </location>
</feature>
<dbReference type="PANTHER" id="PTHR22946:SF0">
    <property type="entry name" value="DIENELACTONE HYDROLASE DOMAIN-CONTAINING PROTEIN"/>
    <property type="match status" value="1"/>
</dbReference>
<dbReference type="Pfam" id="PF01738">
    <property type="entry name" value="DLH"/>
    <property type="match status" value="2"/>
</dbReference>
<dbReference type="PANTHER" id="PTHR22946">
    <property type="entry name" value="DIENELACTONE HYDROLASE DOMAIN-CONTAINING PROTEIN-RELATED"/>
    <property type="match status" value="1"/>
</dbReference>
<dbReference type="InterPro" id="IPR002925">
    <property type="entry name" value="Dienelactn_hydro"/>
</dbReference>
<dbReference type="InterPro" id="IPR050261">
    <property type="entry name" value="FrsA_esterase"/>
</dbReference>
<evidence type="ECO:0000259" key="2">
    <source>
        <dbReference type="Pfam" id="PF01738"/>
    </source>
</evidence>
<dbReference type="AlphaFoldDB" id="A0A7R9SVF0"/>
<name>A0A7R9SVF0_9CHLO</name>
<protein>
    <recommendedName>
        <fullName evidence="2">Dienelactone hydrolase domain-containing protein</fullName>
    </recommendedName>
</protein>
<evidence type="ECO:0000313" key="3">
    <source>
        <dbReference type="EMBL" id="CAD8216185.1"/>
    </source>
</evidence>
<dbReference type="EMBL" id="HBDV01000720">
    <property type="protein sequence ID" value="CAD8216185.1"/>
    <property type="molecule type" value="Transcribed_RNA"/>
</dbReference>
<keyword evidence="1" id="KW-0732">Signal</keyword>
<sequence>MILPRNSVCLLACLLSLSLTSIAVECAIVNTTVQYFDGSTELTGYAVFHDDSSSLLHALVIVPDHDGITAFEREKAYSLAEDYGFFVMVADILAVSPVPDPSTELSNSFLSNATRFSERINSAITFLKTQPSVDTDNIGLMGFGFGGSGALDYALSGHNSTKVVFSFHGDLAYVHANMSSSVVIPTLVIFSGGADDEVADVLRLQEGLTARQAVWEVTRFGGVEASFTNPYSSQYDVWADERTWGAAMDILHEVFVSGVSSTGPSITNFTQAPYSVSSVSYMDAMDNTTLEGYMVYNQTVTSPMDIVVILHDWDGLNDYEKNRAHLFAEMGYAAFAADIYGADWVGTDSSDYMVQLDKYKPDFALYISRIKAAVAAARSVSGVTSSDSKVALIGYCFGGTGVLDAYIDGTTDITAYISHHGGMDTRLTASAASPITSPILIASGGSDESVEEITDLENEFKEASAPYELTRFGSGDGMGHAFTVWGGGNYNTRADQRSWEAAVKFIEQYFHDSPTMPSPNAPMMMSNDTMSPTNMATMAPTMMNTSTMTPTTMATMAPTMMSSDTMAPTSNASDTSTSAGIAALSIRFLGFACMIFSSWFALN</sequence>
<feature type="domain" description="Dienelactone hydrolase" evidence="2">
    <location>
        <begin position="291"/>
        <end position="509"/>
    </location>
</feature>
<evidence type="ECO:0000256" key="1">
    <source>
        <dbReference type="SAM" id="SignalP"/>
    </source>
</evidence>
<organism evidence="3">
    <name type="scientific">Polyblepharides amylifera</name>
    <dbReference type="NCBI Taxonomy" id="1486889"/>
    <lineage>
        <taxon>Eukaryota</taxon>
        <taxon>Viridiplantae</taxon>
        <taxon>Chlorophyta</taxon>
        <taxon>Pyramimonadophyceae</taxon>
        <taxon>Pyramimonadales</taxon>
        <taxon>Polyblepharidaceae</taxon>
        <taxon>Polyblepharides</taxon>
    </lineage>
</organism>
<feature type="signal peptide" evidence="1">
    <location>
        <begin position="1"/>
        <end position="23"/>
    </location>
</feature>
<dbReference type="InterPro" id="IPR029058">
    <property type="entry name" value="AB_hydrolase_fold"/>
</dbReference>
<proteinExistence type="predicted"/>
<reference evidence="3" key="1">
    <citation type="submission" date="2021-01" db="EMBL/GenBank/DDBJ databases">
        <authorList>
            <person name="Corre E."/>
            <person name="Pelletier E."/>
            <person name="Niang G."/>
            <person name="Scheremetjew M."/>
            <person name="Finn R."/>
            <person name="Kale V."/>
            <person name="Holt S."/>
            <person name="Cochrane G."/>
            <person name="Meng A."/>
            <person name="Brown T."/>
            <person name="Cohen L."/>
        </authorList>
    </citation>
    <scope>NUCLEOTIDE SEQUENCE</scope>
    <source>
        <strain evidence="3">CCMP720</strain>
    </source>
</reference>
<gene>
    <name evidence="3" type="ORF">PAMY1081_LOCUS459</name>
</gene>
<accession>A0A7R9SVF0</accession>
<dbReference type="SUPFAM" id="SSF53474">
    <property type="entry name" value="alpha/beta-Hydrolases"/>
    <property type="match status" value="2"/>
</dbReference>
<dbReference type="Gene3D" id="3.40.50.1820">
    <property type="entry name" value="alpha/beta hydrolase"/>
    <property type="match status" value="2"/>
</dbReference>